<dbReference type="PANTHER" id="PTHR31987:SF1">
    <property type="entry name" value="GLUTAMINASE A"/>
    <property type="match status" value="1"/>
</dbReference>
<evidence type="ECO:0000259" key="4">
    <source>
        <dbReference type="Pfam" id="PF17168"/>
    </source>
</evidence>
<dbReference type="Pfam" id="PF16335">
    <property type="entry name" value="GtaA_6_Hairpin"/>
    <property type="match status" value="1"/>
</dbReference>
<feature type="domain" description="Glutaminase A N-terminal" evidence="4">
    <location>
        <begin position="251"/>
        <end position="479"/>
    </location>
</feature>
<dbReference type="PANTHER" id="PTHR31987">
    <property type="entry name" value="GLUTAMINASE A-RELATED"/>
    <property type="match status" value="1"/>
</dbReference>
<reference evidence="5 6" key="1">
    <citation type="submission" date="2020-11" db="EMBL/GenBank/DDBJ databases">
        <title>Hymenobacter sp.</title>
        <authorList>
            <person name="Kim M.K."/>
        </authorList>
    </citation>
    <scope>NUCLEOTIDE SEQUENCE [LARGE SCALE GENOMIC DNA]</scope>
    <source>
        <strain evidence="5 6">BT594</strain>
    </source>
</reference>
<dbReference type="InterPro" id="IPR052743">
    <property type="entry name" value="Glutaminase_GtaA"/>
</dbReference>
<dbReference type="InterPro" id="IPR008928">
    <property type="entry name" value="6-hairpin_glycosidase_sf"/>
</dbReference>
<evidence type="ECO:0000313" key="6">
    <source>
        <dbReference type="Proteomes" id="UP000601099"/>
    </source>
</evidence>
<dbReference type="InterPro" id="IPR032515">
    <property type="entry name" value="DUF4964"/>
</dbReference>
<dbReference type="Proteomes" id="UP000601099">
    <property type="component" value="Unassembled WGS sequence"/>
</dbReference>
<proteinExistence type="predicted"/>
<protein>
    <submittedName>
        <fullName evidence="5">DUF4965 domain-containing protein</fullName>
    </submittedName>
</protein>
<feature type="chain" id="PRO_5046620119" evidence="1">
    <location>
        <begin position="25"/>
        <end position="832"/>
    </location>
</feature>
<dbReference type="EMBL" id="JADWYK010000013">
    <property type="protein sequence ID" value="MBG8555456.1"/>
    <property type="molecule type" value="Genomic_DNA"/>
</dbReference>
<evidence type="ECO:0000313" key="5">
    <source>
        <dbReference type="EMBL" id="MBG8555456.1"/>
    </source>
</evidence>
<feature type="signal peptide" evidence="1">
    <location>
        <begin position="1"/>
        <end position="24"/>
    </location>
</feature>
<dbReference type="Pfam" id="PF17168">
    <property type="entry name" value="DUF5127"/>
    <property type="match status" value="1"/>
</dbReference>
<keyword evidence="6" id="KW-1185">Reference proteome</keyword>
<sequence length="832" mass="91104">MKLLRIFLPLSLAWLSLGTNYAEAQNLRPPAYPLITHDPYFSLWSFQDTLSAGPTRHWTGEAQPLEGLVRVDGQSYQLMGQTATPLRAIIPIAAETPYSARYTFEAPAAGWEQPAFTPAASWKTGPAPFTNNTSQAGTQWTSRDVWARRSLKLSGPLPTGKLVLLLLHDDDAEVYLNGVLLLKQGGANGSYERFALPDAARAALRQGENLLAMHCANPQGGAHLDAGIYAAEPAPASLPVARQTGVTLTATQTTYAFEAGPVRLTAQFLSPLLLDKLETLARPVSYLTFRAQSADGKPHKVQVLLAASASLATNTPYQRVATQAGKAGTLGWQAVGTTTQAVLGQSGDNHRIDWGQAYLAAPVGAAKVGTGTLQALKAAFTKTGALPSASPTQSASGTQAQNTALAAVLDLGQVNQPAERHLLLGYDTPYAVQYFGQNLRPWWRRDPAMTMAKALQAAETDYASIRQQCAAFDKKLYTDAQAAGGREYADLCQLAYRQAVAAHTIAAGPKGELLLLSKENFSGGFIGTVDVTYPSAPLFLLYNNELAKGLLRFIFDYSESGRWQKDFPAHDIGTYPLANGQKYGEDMPVEEAGNMLILTAATVKRDGKPDFARAHWTTLTKWVEFLKRDGLDPTNQLCTDDFAGHLARNANLSLKAIMGIACYGQMARQQGDEKTATEYTALARDYARRWMQLAEDGNHYALTFDKPAGSWSQKYNLVWDQLLELNIFPREVAQKELAFYLTRQQRYGLPLDSRKTYTKSDWILWTATLAERDADFQALVHPIWLYANETPSRVPLGDWHETTDARQVGFQARSVVGGYFIKLLQKQMGSKP</sequence>
<dbReference type="InterPro" id="IPR032514">
    <property type="entry name" value="GtaA_central"/>
</dbReference>
<feature type="domain" description="Glutaminase A central" evidence="3">
    <location>
        <begin position="485"/>
        <end position="823"/>
    </location>
</feature>
<gene>
    <name evidence="5" type="ORF">I5L79_18055</name>
</gene>
<dbReference type="Pfam" id="PF16334">
    <property type="entry name" value="DUF4964"/>
    <property type="match status" value="1"/>
</dbReference>
<dbReference type="InterPro" id="IPR033433">
    <property type="entry name" value="GtaA_N"/>
</dbReference>
<dbReference type="SUPFAM" id="SSF49785">
    <property type="entry name" value="Galactose-binding domain-like"/>
    <property type="match status" value="1"/>
</dbReference>
<feature type="domain" description="DUF4964" evidence="2">
    <location>
        <begin position="22"/>
        <end position="91"/>
    </location>
</feature>
<comment type="caution">
    <text evidence="5">The sequence shown here is derived from an EMBL/GenBank/DDBJ whole genome shotgun (WGS) entry which is preliminary data.</text>
</comment>
<organism evidence="5 6">
    <name type="scientific">Hymenobacter guriensis</name>
    <dbReference type="NCBI Taxonomy" id="2793065"/>
    <lineage>
        <taxon>Bacteria</taxon>
        <taxon>Pseudomonadati</taxon>
        <taxon>Bacteroidota</taxon>
        <taxon>Cytophagia</taxon>
        <taxon>Cytophagales</taxon>
        <taxon>Hymenobacteraceae</taxon>
        <taxon>Hymenobacter</taxon>
    </lineage>
</organism>
<evidence type="ECO:0000259" key="2">
    <source>
        <dbReference type="Pfam" id="PF16334"/>
    </source>
</evidence>
<name>A0ABS0L5V1_9BACT</name>
<evidence type="ECO:0000256" key="1">
    <source>
        <dbReference type="SAM" id="SignalP"/>
    </source>
</evidence>
<dbReference type="InterPro" id="IPR008979">
    <property type="entry name" value="Galactose-bd-like_sf"/>
</dbReference>
<dbReference type="RefSeq" id="WP_196956477.1">
    <property type="nucleotide sequence ID" value="NZ_JADWYK010000013.1"/>
</dbReference>
<keyword evidence="1" id="KW-0732">Signal</keyword>
<evidence type="ECO:0000259" key="3">
    <source>
        <dbReference type="Pfam" id="PF16335"/>
    </source>
</evidence>
<dbReference type="SUPFAM" id="SSF48208">
    <property type="entry name" value="Six-hairpin glycosidases"/>
    <property type="match status" value="1"/>
</dbReference>
<dbReference type="Gene3D" id="2.60.120.260">
    <property type="entry name" value="Galactose-binding domain-like"/>
    <property type="match status" value="1"/>
</dbReference>
<accession>A0ABS0L5V1</accession>